<organism evidence="2 3">
    <name type="scientific">Schistosoma mattheei</name>
    <dbReference type="NCBI Taxonomy" id="31246"/>
    <lineage>
        <taxon>Eukaryota</taxon>
        <taxon>Metazoa</taxon>
        <taxon>Spiralia</taxon>
        <taxon>Lophotrochozoa</taxon>
        <taxon>Platyhelminthes</taxon>
        <taxon>Trematoda</taxon>
        <taxon>Digenea</taxon>
        <taxon>Strigeidida</taxon>
        <taxon>Schistosomatoidea</taxon>
        <taxon>Schistosomatidae</taxon>
        <taxon>Schistosoma</taxon>
    </lineage>
</organism>
<dbReference type="GO" id="GO:0034198">
    <property type="term" value="P:cellular response to amino acid starvation"/>
    <property type="evidence" value="ECO:0007669"/>
    <property type="project" value="TreeGrafter"/>
</dbReference>
<dbReference type="GO" id="GO:0005096">
    <property type="term" value="F:GTPase activator activity"/>
    <property type="evidence" value="ECO:0007669"/>
    <property type="project" value="InterPro"/>
</dbReference>
<sequence>MVLGSNPRANINSEMQSTIEKPDLHRGATTTTTTITTTSFNATILSDTTINSCCKSKTNLLTTVTHTRPSIITSINTTGSLNETSDYNIQLINRGNAINNSSNIVHIDSFYSTTSLPNIPGISYQNTEDQSFFTNPGQQMLEAGWICHTSGNSKHVFIYGTYFYTLLIPDIKQLTNTQIDTSLNLSTLDNSEMNIQSAPVTPIQLNIPNTNCTSSPSSNTSQSISGLSSSSIFPLTTSTLTTTSLSTSNNLIISYLNLLQQLPIQFPKDYLPKLLNDTTKWTSVFQNEWAEISIVHYGSNEYQMKQQQQHHHQQQQQHQRQQIVDPKYIDSNIDNNDTLNEMNDTSTISFSSFSTPTTTTPTATTTTTTTNTTTIPITTNNSCPSLSTSEIKFEHINELNSFFNDGLLTYSSISTLFGIPDKTGFQEIDQVLRKTCLCDLDGPNNDGPVEWAHCVYDANYHPTCAFSIELQWLVVTGGRMAELVSLWYQKAGTANLHFFPVPCYPFGQSNDDLSDKDPLRKPIFLPINVNVLIEVAKNFYNQSQNENSSLIYENSLLNMTDLLNYLFPDIPHSERLTCIRFFQDSILRRFGFINDSCVKDRLDYELHGRLAFGSSCFSQKQWIYVHCSGGIFTMIPSYESGEVQGEDTTRNCSVITESSGSRKSDESDHNIDHLKDDYKRTINMDTSWISSDCTANCFTIQKSIGYFWTWNHMLPKRWRGHLTGDELFQDGMLADFRIFLNGEDDRLFELFNRFLETLFTSNNNNNQSM</sequence>
<dbReference type="PANTHER" id="PTHR13179">
    <property type="entry name" value="DEP DOMAIN CONTAINING PROTEIN 5"/>
    <property type="match status" value="1"/>
</dbReference>
<dbReference type="AlphaFoldDB" id="A0A183NRW5"/>
<dbReference type="InterPro" id="IPR045838">
    <property type="entry name" value="DEPDC5_CTD"/>
</dbReference>
<dbReference type="PANTHER" id="PTHR13179:SF8">
    <property type="entry name" value="GATOR COMPLEX PROTEIN DEPDC5"/>
    <property type="match status" value="1"/>
</dbReference>
<name>A0A183NRW5_9TREM</name>
<dbReference type="EMBL" id="UZAL01026741">
    <property type="protein sequence ID" value="VDP25458.1"/>
    <property type="molecule type" value="Genomic_DNA"/>
</dbReference>
<proteinExistence type="predicted"/>
<dbReference type="Pfam" id="PF19418">
    <property type="entry name" value="DEPDC5_CTD"/>
    <property type="match status" value="2"/>
</dbReference>
<accession>A0A183NRW5</accession>
<feature type="domain" description="DEPDC5 C-terminal" evidence="1">
    <location>
        <begin position="576"/>
        <end position="744"/>
    </location>
</feature>
<dbReference type="GO" id="GO:0010508">
    <property type="term" value="P:positive regulation of autophagy"/>
    <property type="evidence" value="ECO:0007669"/>
    <property type="project" value="TreeGrafter"/>
</dbReference>
<gene>
    <name evidence="2" type="ORF">SMTD_LOCUS4851</name>
</gene>
<dbReference type="InterPro" id="IPR027244">
    <property type="entry name" value="IML1"/>
</dbReference>
<dbReference type="STRING" id="31246.A0A183NRW5"/>
<dbReference type="Proteomes" id="UP000269396">
    <property type="component" value="Unassembled WGS sequence"/>
</dbReference>
<dbReference type="GO" id="GO:0005765">
    <property type="term" value="C:lysosomal membrane"/>
    <property type="evidence" value="ECO:0007669"/>
    <property type="project" value="TreeGrafter"/>
</dbReference>
<reference evidence="2 3" key="1">
    <citation type="submission" date="2018-11" db="EMBL/GenBank/DDBJ databases">
        <authorList>
            <consortium name="Pathogen Informatics"/>
        </authorList>
    </citation>
    <scope>NUCLEOTIDE SEQUENCE [LARGE SCALE GENOMIC DNA]</scope>
    <source>
        <strain>Denwood</strain>
        <strain evidence="3">Zambia</strain>
    </source>
</reference>
<dbReference type="GO" id="GO:1904262">
    <property type="term" value="P:negative regulation of TORC1 signaling"/>
    <property type="evidence" value="ECO:0007669"/>
    <property type="project" value="TreeGrafter"/>
</dbReference>
<evidence type="ECO:0000313" key="2">
    <source>
        <dbReference type="EMBL" id="VDP25458.1"/>
    </source>
</evidence>
<evidence type="ECO:0000259" key="1">
    <source>
        <dbReference type="Pfam" id="PF19418"/>
    </source>
</evidence>
<evidence type="ECO:0000313" key="3">
    <source>
        <dbReference type="Proteomes" id="UP000269396"/>
    </source>
</evidence>
<dbReference type="GO" id="GO:1990130">
    <property type="term" value="C:GATOR1 complex"/>
    <property type="evidence" value="ECO:0007669"/>
    <property type="project" value="TreeGrafter"/>
</dbReference>
<keyword evidence="3" id="KW-1185">Reference proteome</keyword>
<feature type="domain" description="DEPDC5 C-terminal" evidence="1">
    <location>
        <begin position="433"/>
        <end position="543"/>
    </location>
</feature>
<protein>
    <recommendedName>
        <fullName evidence="1">DEPDC5 C-terminal domain-containing protein</fullName>
    </recommendedName>
</protein>